<sequence length="249" mass="26833">MAYLYNSPAYPLLIPSIADHIHTLFLPPPSSSSSSSSTVLSHRHAPDLALDPSAYLLEIRVVVPSVSYLRDGPGANLASVPADLRNEYVRRGGSDRRDHGALFASSSSSSSSSLRSGVGVGSSSSSSTIAHPDKSAWWMAGSVLRLVGDAVEREVVGWWYETSRLGGDIVQPNRRAALEGEPLLPDLSYGHWQSPSPSQTDSQRNGRGSNVGSRYEPDPSPAEQRAAAVYEEEIDRLHAQIQTLEAQLQ</sequence>
<evidence type="ECO:0000313" key="3">
    <source>
        <dbReference type="Proteomes" id="UP000286045"/>
    </source>
</evidence>
<evidence type="ECO:0000313" key="2">
    <source>
        <dbReference type="EMBL" id="RWA11127.1"/>
    </source>
</evidence>
<feature type="region of interest" description="Disordered" evidence="1">
    <location>
        <begin position="91"/>
        <end position="130"/>
    </location>
</feature>
<proteinExistence type="predicted"/>
<name>A0A439D9P0_9PEZI</name>
<dbReference type="Proteomes" id="UP000286045">
    <property type="component" value="Unassembled WGS sequence"/>
</dbReference>
<comment type="caution">
    <text evidence="2">The sequence shown here is derived from an EMBL/GenBank/DDBJ whole genome shotgun (WGS) entry which is preliminary data.</text>
</comment>
<organism evidence="2 3">
    <name type="scientific">Xylaria grammica</name>
    <dbReference type="NCBI Taxonomy" id="363999"/>
    <lineage>
        <taxon>Eukaryota</taxon>
        <taxon>Fungi</taxon>
        <taxon>Dikarya</taxon>
        <taxon>Ascomycota</taxon>
        <taxon>Pezizomycotina</taxon>
        <taxon>Sordariomycetes</taxon>
        <taxon>Xylariomycetidae</taxon>
        <taxon>Xylariales</taxon>
        <taxon>Xylariaceae</taxon>
        <taxon>Xylaria</taxon>
    </lineage>
</organism>
<feature type="region of interest" description="Disordered" evidence="1">
    <location>
        <begin position="185"/>
        <end position="226"/>
    </location>
</feature>
<reference evidence="2 3" key="1">
    <citation type="submission" date="2018-12" db="EMBL/GenBank/DDBJ databases">
        <title>Draft genome sequence of Xylaria grammica IHI A82.</title>
        <authorList>
            <person name="Buettner E."/>
            <person name="Kellner H."/>
        </authorList>
    </citation>
    <scope>NUCLEOTIDE SEQUENCE [LARGE SCALE GENOMIC DNA]</scope>
    <source>
        <strain evidence="2 3">IHI A82</strain>
    </source>
</reference>
<feature type="compositionally biased region" description="Low complexity" evidence="1">
    <location>
        <begin position="105"/>
        <end position="127"/>
    </location>
</feature>
<dbReference type="EMBL" id="RYZI01000089">
    <property type="protein sequence ID" value="RWA11127.1"/>
    <property type="molecule type" value="Genomic_DNA"/>
</dbReference>
<feature type="compositionally biased region" description="Basic and acidic residues" evidence="1">
    <location>
        <begin position="91"/>
        <end position="100"/>
    </location>
</feature>
<dbReference type="AlphaFoldDB" id="A0A439D9P0"/>
<evidence type="ECO:0000256" key="1">
    <source>
        <dbReference type="SAM" id="MobiDB-lite"/>
    </source>
</evidence>
<gene>
    <name evidence="2" type="ORF">EKO27_g3951</name>
</gene>
<feature type="non-terminal residue" evidence="2">
    <location>
        <position position="249"/>
    </location>
</feature>
<protein>
    <submittedName>
        <fullName evidence="2">Uncharacterized protein</fullName>
    </submittedName>
</protein>
<accession>A0A439D9P0</accession>
<feature type="compositionally biased region" description="Polar residues" evidence="1">
    <location>
        <begin position="191"/>
        <end position="212"/>
    </location>
</feature>
<keyword evidence="3" id="KW-1185">Reference proteome</keyword>